<keyword evidence="7 12" id="KW-0547">Nucleotide-binding</keyword>
<organism evidence="15 16">
    <name type="scientific">Allomyces macrogynus (strain ATCC 38327)</name>
    <name type="common">Allomyces javanicus var. macrogynus</name>
    <dbReference type="NCBI Taxonomy" id="578462"/>
    <lineage>
        <taxon>Eukaryota</taxon>
        <taxon>Fungi</taxon>
        <taxon>Fungi incertae sedis</taxon>
        <taxon>Blastocladiomycota</taxon>
        <taxon>Blastocladiomycetes</taxon>
        <taxon>Blastocladiales</taxon>
        <taxon>Blastocladiaceae</taxon>
        <taxon>Allomyces</taxon>
    </lineage>
</organism>
<dbReference type="InterPro" id="IPR045886">
    <property type="entry name" value="ThiF/MoeB/HesA"/>
</dbReference>
<dbReference type="InterPro" id="IPR018074">
    <property type="entry name" value="UBQ-activ_enz_E1_CS"/>
</dbReference>
<dbReference type="Gene3D" id="3.40.50.12550">
    <property type="entry name" value="Ubiquitin-activating enzyme E1, inactive adenylation domain, subdomain 2"/>
    <property type="match status" value="1"/>
</dbReference>
<dbReference type="GO" id="GO:0005524">
    <property type="term" value="F:ATP binding"/>
    <property type="evidence" value="ECO:0007669"/>
    <property type="project" value="UniProtKB-KW"/>
</dbReference>
<dbReference type="SUPFAM" id="SSF69572">
    <property type="entry name" value="Activating enzymes of the ubiquitin-like proteins"/>
    <property type="match status" value="2"/>
</dbReference>
<gene>
    <name evidence="15" type="ORF">AMAG_09374</name>
</gene>
<dbReference type="InterPro" id="IPR018075">
    <property type="entry name" value="UBQ-activ_enz_E1"/>
</dbReference>
<evidence type="ECO:0000259" key="14">
    <source>
        <dbReference type="SMART" id="SM00985"/>
    </source>
</evidence>
<feature type="active site" description="Glycyl thioester intermediate" evidence="11">
    <location>
        <position position="644"/>
    </location>
</feature>
<dbReference type="Proteomes" id="UP000054350">
    <property type="component" value="Unassembled WGS sequence"/>
</dbReference>
<dbReference type="SMART" id="SM00985">
    <property type="entry name" value="UBA_e1_C"/>
    <property type="match status" value="1"/>
</dbReference>
<dbReference type="InterPro" id="IPR018965">
    <property type="entry name" value="Ub-activating_enz_E1_C"/>
</dbReference>
<keyword evidence="9 12" id="KW-0067">ATP-binding</keyword>
<proteinExistence type="inferred from homology"/>
<dbReference type="GO" id="GO:0016925">
    <property type="term" value="P:protein sumoylation"/>
    <property type="evidence" value="ECO:0007669"/>
    <property type="project" value="TreeGrafter"/>
</dbReference>
<evidence type="ECO:0000256" key="1">
    <source>
        <dbReference type="ARBA" id="ARBA00000488"/>
    </source>
</evidence>
<dbReference type="InterPro" id="IPR038252">
    <property type="entry name" value="UBA_E1_C_sf"/>
</dbReference>
<dbReference type="InterPro" id="IPR032420">
    <property type="entry name" value="E1_4HB"/>
</dbReference>
<dbReference type="InterPro" id="IPR000011">
    <property type="entry name" value="UBQ/SUMO-activ_enz_E1-like"/>
</dbReference>
<dbReference type="PANTHER" id="PTHR10953:SF4">
    <property type="entry name" value="UBIQUITIN-ACTIVATING ENZYME E1 C-TERMINAL DOMAIN-CONTAINING PROTEIN"/>
    <property type="match status" value="1"/>
</dbReference>
<evidence type="ECO:0000256" key="5">
    <source>
        <dbReference type="ARBA" id="ARBA00012990"/>
    </source>
</evidence>
<dbReference type="FunFam" id="3.50.50.80:FF:000001">
    <property type="entry name" value="ubiquitin-like modifier-activating enzyme 1"/>
    <property type="match status" value="1"/>
</dbReference>
<feature type="region of interest" description="Disordered" evidence="13">
    <location>
        <begin position="36"/>
        <end position="58"/>
    </location>
</feature>
<keyword evidence="8 12" id="KW-0833">Ubl conjugation pathway</keyword>
<feature type="compositionally biased region" description="Low complexity" evidence="13">
    <location>
        <begin position="36"/>
        <end position="51"/>
    </location>
</feature>
<dbReference type="InterPro" id="IPR042063">
    <property type="entry name" value="Ubi_acti_E1_SCCH"/>
</dbReference>
<dbReference type="FunFam" id="2.40.30.180:FF:000001">
    <property type="entry name" value="ubiquitin-like modifier-activating enzyme 1"/>
    <property type="match status" value="1"/>
</dbReference>
<comment type="catalytic activity">
    <reaction evidence="1">
        <text>ATP + ubiquitin + [E1 ubiquitin-activating enzyme]-L-cysteine = AMP + diphosphate + S-ubiquitinyl-[E1 ubiquitin-activating enzyme]-L-cysteine.</text>
        <dbReference type="EC" id="6.2.1.45"/>
    </reaction>
</comment>
<evidence type="ECO:0000256" key="2">
    <source>
        <dbReference type="ARBA" id="ARBA00004906"/>
    </source>
</evidence>
<dbReference type="OMA" id="CIREKCN"/>
<dbReference type="CDD" id="cd01490">
    <property type="entry name" value="Ube1_repeat2"/>
    <property type="match status" value="1"/>
</dbReference>
<evidence type="ECO:0000256" key="12">
    <source>
        <dbReference type="RuleBase" id="RU000519"/>
    </source>
</evidence>
<protein>
    <recommendedName>
        <fullName evidence="10">Ubiquitin-activating enzyme E1 1</fullName>
        <ecNumber evidence="5">6.2.1.45</ecNumber>
    </recommendedName>
</protein>
<dbReference type="GO" id="GO:0031510">
    <property type="term" value="C:SUMO activating enzyme complex"/>
    <property type="evidence" value="ECO:0007669"/>
    <property type="project" value="TreeGrafter"/>
</dbReference>
<dbReference type="FunFam" id="3.10.290.60:FF:000001">
    <property type="entry name" value="Ubiquitin-activating enzyme E1 2"/>
    <property type="match status" value="1"/>
</dbReference>
<dbReference type="Gene3D" id="3.50.50.80">
    <property type="entry name" value="Ubiquitin-activating enzyme E1, inactive adenylation domain, subdomain 1"/>
    <property type="match status" value="1"/>
</dbReference>
<reference evidence="16" key="2">
    <citation type="submission" date="2009-11" db="EMBL/GenBank/DDBJ databases">
        <title>The Genome Sequence of Allomyces macrogynus strain ATCC 38327.</title>
        <authorList>
            <consortium name="The Broad Institute Genome Sequencing Platform"/>
            <person name="Russ C."/>
            <person name="Cuomo C."/>
            <person name="Shea T."/>
            <person name="Young S.K."/>
            <person name="Zeng Q."/>
            <person name="Koehrsen M."/>
            <person name="Haas B."/>
            <person name="Borodovsky M."/>
            <person name="Guigo R."/>
            <person name="Alvarado L."/>
            <person name="Berlin A."/>
            <person name="Borenstein D."/>
            <person name="Chen Z."/>
            <person name="Engels R."/>
            <person name="Freedman E."/>
            <person name="Gellesch M."/>
            <person name="Goldberg J."/>
            <person name="Griggs A."/>
            <person name="Gujja S."/>
            <person name="Heiman D."/>
            <person name="Hepburn T."/>
            <person name="Howarth C."/>
            <person name="Jen D."/>
            <person name="Larson L."/>
            <person name="Lewis B."/>
            <person name="Mehta T."/>
            <person name="Park D."/>
            <person name="Pearson M."/>
            <person name="Roberts A."/>
            <person name="Saif S."/>
            <person name="Shenoy N."/>
            <person name="Sisk P."/>
            <person name="Stolte C."/>
            <person name="Sykes S."/>
            <person name="Walk T."/>
            <person name="White J."/>
            <person name="Yandava C."/>
            <person name="Burger G."/>
            <person name="Gray M.W."/>
            <person name="Holland P.W.H."/>
            <person name="King N."/>
            <person name="Lang F.B.F."/>
            <person name="Roger A.J."/>
            <person name="Ruiz-Trillo I."/>
            <person name="Lander E."/>
            <person name="Nusbaum C."/>
        </authorList>
    </citation>
    <scope>NUCLEOTIDE SEQUENCE [LARGE SCALE GENOMIC DNA]</scope>
    <source>
        <strain evidence="16">ATCC 38327</strain>
    </source>
</reference>
<dbReference type="Pfam" id="PF16190">
    <property type="entry name" value="E1_FCCH"/>
    <property type="match status" value="1"/>
</dbReference>
<dbReference type="EMBL" id="GG745344">
    <property type="protein sequence ID" value="KNE64348.1"/>
    <property type="molecule type" value="Genomic_DNA"/>
</dbReference>
<evidence type="ECO:0000313" key="15">
    <source>
        <dbReference type="EMBL" id="KNE64348.1"/>
    </source>
</evidence>
<dbReference type="Pfam" id="PF16191">
    <property type="entry name" value="E1_4HB"/>
    <property type="match status" value="1"/>
</dbReference>
<comment type="subunit">
    <text evidence="4">Monomer.</text>
</comment>
<comment type="similarity">
    <text evidence="3 12">Belongs to the ubiquitin-activating E1 family.</text>
</comment>
<dbReference type="InterPro" id="IPR035985">
    <property type="entry name" value="Ubiquitin-activating_enz"/>
</dbReference>
<dbReference type="OrthoDB" id="10252231at2759"/>
<evidence type="ECO:0000256" key="3">
    <source>
        <dbReference type="ARBA" id="ARBA00005673"/>
    </source>
</evidence>
<evidence type="ECO:0000256" key="13">
    <source>
        <dbReference type="SAM" id="MobiDB-lite"/>
    </source>
</evidence>
<dbReference type="UniPathway" id="UPA00143"/>
<evidence type="ECO:0000256" key="11">
    <source>
        <dbReference type="PROSITE-ProRule" id="PRU10132"/>
    </source>
</evidence>
<dbReference type="Gene3D" id="3.40.50.720">
    <property type="entry name" value="NAD(P)-binding Rossmann-like Domain"/>
    <property type="match status" value="1"/>
</dbReference>
<keyword evidence="16" id="KW-1185">Reference proteome</keyword>
<dbReference type="Gene3D" id="3.10.290.60">
    <property type="entry name" value="Ubiquitin-activating enzyme E1, UFD domain"/>
    <property type="match status" value="1"/>
</dbReference>
<dbReference type="Pfam" id="PF09358">
    <property type="entry name" value="E1_UFD"/>
    <property type="match status" value="1"/>
</dbReference>
<comment type="pathway">
    <text evidence="2">Protein modification; protein ubiquitination.</text>
</comment>
<dbReference type="InterPro" id="IPR019572">
    <property type="entry name" value="UBA_E1_SCCH"/>
</dbReference>
<evidence type="ECO:0000256" key="10">
    <source>
        <dbReference type="ARBA" id="ARBA00073786"/>
    </source>
</evidence>
<dbReference type="PROSITE" id="PS00536">
    <property type="entry name" value="UBIQUITIN_ACTIVAT_1"/>
    <property type="match status" value="1"/>
</dbReference>
<dbReference type="FunFam" id="3.40.50.12550:FF:000001">
    <property type="entry name" value="Ubiquitin-activating enzyme E1 1"/>
    <property type="match status" value="1"/>
</dbReference>
<accession>A0A0L0SPB8</accession>
<evidence type="ECO:0000256" key="9">
    <source>
        <dbReference type="ARBA" id="ARBA00022840"/>
    </source>
</evidence>
<evidence type="ECO:0000256" key="7">
    <source>
        <dbReference type="ARBA" id="ARBA00022741"/>
    </source>
</evidence>
<evidence type="ECO:0000313" key="16">
    <source>
        <dbReference type="Proteomes" id="UP000054350"/>
    </source>
</evidence>
<dbReference type="InterPro" id="IPR032418">
    <property type="entry name" value="E1_FCCH"/>
</dbReference>
<dbReference type="PANTHER" id="PTHR10953">
    <property type="entry name" value="UBIQUITIN-ACTIVATING ENZYME E1"/>
    <property type="match status" value="1"/>
</dbReference>
<dbReference type="eggNOG" id="KOG2012">
    <property type="taxonomic scope" value="Eukaryota"/>
</dbReference>
<dbReference type="EC" id="6.2.1.45" evidence="5"/>
<dbReference type="Gene3D" id="2.40.30.180">
    <property type="entry name" value="Ubiquitin-activating enzyme E1, FCCH domain"/>
    <property type="match status" value="1"/>
</dbReference>
<evidence type="ECO:0000256" key="8">
    <source>
        <dbReference type="ARBA" id="ARBA00022786"/>
    </source>
</evidence>
<dbReference type="Pfam" id="PF00899">
    <property type="entry name" value="ThiF"/>
    <property type="match status" value="1"/>
</dbReference>
<dbReference type="FunFam" id="1.10.10.2660:FF:000001">
    <property type="entry name" value="Ubiquitin-activating enzyme E1 1"/>
    <property type="match status" value="1"/>
</dbReference>
<dbReference type="Gene3D" id="1.10.10.2660">
    <property type="entry name" value="Ubiquitin-activating enzyme E1, SCCH domain"/>
    <property type="match status" value="1"/>
</dbReference>
<evidence type="ECO:0000256" key="4">
    <source>
        <dbReference type="ARBA" id="ARBA00011245"/>
    </source>
</evidence>
<evidence type="ECO:0000256" key="6">
    <source>
        <dbReference type="ARBA" id="ARBA00022598"/>
    </source>
</evidence>
<dbReference type="STRING" id="578462.A0A0L0SPB8"/>
<dbReference type="InterPro" id="IPR042302">
    <property type="entry name" value="E1_FCCH_sf"/>
</dbReference>
<dbReference type="GO" id="GO:0004839">
    <property type="term" value="F:ubiquitin activating enzyme activity"/>
    <property type="evidence" value="ECO:0007669"/>
    <property type="project" value="UniProtKB-EC"/>
</dbReference>
<reference evidence="15 16" key="1">
    <citation type="submission" date="2009-11" db="EMBL/GenBank/DDBJ databases">
        <title>Annotation of Allomyces macrogynus ATCC 38327.</title>
        <authorList>
            <consortium name="The Broad Institute Genome Sequencing Platform"/>
            <person name="Russ C."/>
            <person name="Cuomo C."/>
            <person name="Burger G."/>
            <person name="Gray M.W."/>
            <person name="Holland P.W.H."/>
            <person name="King N."/>
            <person name="Lang F.B.F."/>
            <person name="Roger A.J."/>
            <person name="Ruiz-Trillo I."/>
            <person name="Young S.K."/>
            <person name="Zeng Q."/>
            <person name="Gargeya S."/>
            <person name="Fitzgerald M."/>
            <person name="Haas B."/>
            <person name="Abouelleil A."/>
            <person name="Alvarado L."/>
            <person name="Arachchi H.M."/>
            <person name="Berlin A."/>
            <person name="Chapman S.B."/>
            <person name="Gearin G."/>
            <person name="Goldberg J."/>
            <person name="Griggs A."/>
            <person name="Gujja S."/>
            <person name="Hansen M."/>
            <person name="Heiman D."/>
            <person name="Howarth C."/>
            <person name="Larimer J."/>
            <person name="Lui A."/>
            <person name="MacDonald P.J.P."/>
            <person name="McCowen C."/>
            <person name="Montmayeur A."/>
            <person name="Murphy C."/>
            <person name="Neiman D."/>
            <person name="Pearson M."/>
            <person name="Priest M."/>
            <person name="Roberts A."/>
            <person name="Saif S."/>
            <person name="Shea T."/>
            <person name="Sisk P."/>
            <person name="Stolte C."/>
            <person name="Sykes S."/>
            <person name="Wortman J."/>
            <person name="Nusbaum C."/>
            <person name="Birren B."/>
        </authorList>
    </citation>
    <scope>NUCLEOTIDE SEQUENCE [LARGE SCALE GENOMIC DNA]</scope>
    <source>
        <strain evidence="15 16">ATCC 38327</strain>
    </source>
</reference>
<keyword evidence="6 12" id="KW-0436">Ligase</keyword>
<dbReference type="PROSITE" id="PS00865">
    <property type="entry name" value="UBIQUITIN_ACTIVAT_2"/>
    <property type="match status" value="1"/>
</dbReference>
<sequence>MKFRLFRSASGGDKAPRSRGLLDLFGIGRRTSAGAAASSRAAPATGEQAAAAGGGDAEPTIDEGLYSRQIYALGLDAMKKMATSNVLVIGMKGLGVEIAKNVILAGVKSVTIYDPEPVQIADLSSQFFLTEDDLGKPRDATTHPKLAELNAYVPVSVLPAPLAIDTATLARYQVIVCTSGVLPWSQLRALNSYTRTHGAKYIAADTRGLAGMVFCDFGDDWECLDVNGEQPVTGMVAAIDEEGVVTCLDESRHGLEDGDMVTFTEVVGMEALNGAPARSVKVLGPYSFSIGDVAELGTYVRGGTFTQVKVPQTLHFASLDEAVKKPEFLVADYAKFDAPPSLHAGFVAIAQFIEKHGRAPRPRNAEDAGAVVALAHDVAKTMDPPVIINDDLVRDLAMQAAGDMNPMAAVLGGIVAQEVLKACSGKFHPIQQWLYLDAFEAMPTDHASLTETSCAPQGSRYDGLRAVVGSAFVDKLRNARELVVGSGAIGCELLKNLALSGVGTGANGHITVTDMDSIEKSNLNRQFLFRPWDVTKLKAVTAAAAVQRMNPDLVGHMTAATDRVGPETEAQFNDEFWASIDGVINALDNVAARRYMDSRCVFYEKPLLESGTLGTKGNTQVVLPHLTESYSSSQDPPEKSIPMCTLKNFPNQIEHTIQWARDVFEGLFRTTAENVNAFLDDKDQFVETALKTTANAKETLVSVETALTADRPASFNDCLVWARHRFELQFVQPVLQLLHNFPVDAVTSTGQPFWSGPKRAPKPLTFDAADPLHMEYIVHAAYLHAFNYGIDAPKTADVAAWRTLVANVEVPEFVPQDGVKIAVDDSDDAGGNVEATELMSVAEHLPDPAKIGAFRMTPADFEKDDDSNHHIDFITACSNLRAANYAIAPADRHKTKWIAGKIIPAIATTTAVVAGLVTLELYKVLDGAHPLEDFKNGFVNLALPFLGFSEPVAAPTMQYGETKFTLWDRFNVPGTMTLQELMDEFESKHGLEITMASSGVAMLYSFFMAPDKAGPRRQMPLRELVEVGTRKPIPEHAKTVVIEVTCSDTDGEDVDVPPVVVHV</sequence>
<dbReference type="CDD" id="cd01491">
    <property type="entry name" value="Ube1_repeat1"/>
    <property type="match status" value="1"/>
</dbReference>
<dbReference type="GO" id="GO:0019948">
    <property type="term" value="F:SUMO activating enzyme activity"/>
    <property type="evidence" value="ECO:0007669"/>
    <property type="project" value="TreeGrafter"/>
</dbReference>
<dbReference type="PRINTS" id="PR01849">
    <property type="entry name" value="UBIQUITINACT"/>
</dbReference>
<dbReference type="FunFam" id="3.40.50.720:FF:000015">
    <property type="entry name" value="Ubiquitin-activating enzyme E1 1"/>
    <property type="match status" value="1"/>
</dbReference>
<dbReference type="NCBIfam" id="TIGR01408">
    <property type="entry name" value="Ube1"/>
    <property type="match status" value="1"/>
</dbReference>
<name>A0A0L0SPB8_ALLM3</name>
<dbReference type="InterPro" id="IPR033127">
    <property type="entry name" value="UBQ-activ_enz_E1_Cys_AS"/>
</dbReference>
<dbReference type="GO" id="GO:0005737">
    <property type="term" value="C:cytoplasm"/>
    <property type="evidence" value="ECO:0007669"/>
    <property type="project" value="TreeGrafter"/>
</dbReference>
<dbReference type="InterPro" id="IPR042449">
    <property type="entry name" value="Ub-E1_IAD_1"/>
</dbReference>
<feature type="domain" description="Ubiquitin-activating enzyme E1 C-terminal" evidence="14">
    <location>
        <begin position="934"/>
        <end position="1059"/>
    </location>
</feature>
<dbReference type="AlphaFoldDB" id="A0A0L0SPB8"/>
<dbReference type="InterPro" id="IPR000594">
    <property type="entry name" value="ThiF_NAD_FAD-bd"/>
</dbReference>
<dbReference type="VEuPathDB" id="FungiDB:AMAG_09374"/>
<dbReference type="Pfam" id="PF10585">
    <property type="entry name" value="UBA_E1_SCCH"/>
    <property type="match status" value="1"/>
</dbReference>